<organism evidence="2 3">
    <name type="scientific">Solanum verrucosum</name>
    <dbReference type="NCBI Taxonomy" id="315347"/>
    <lineage>
        <taxon>Eukaryota</taxon>
        <taxon>Viridiplantae</taxon>
        <taxon>Streptophyta</taxon>
        <taxon>Embryophyta</taxon>
        <taxon>Tracheophyta</taxon>
        <taxon>Spermatophyta</taxon>
        <taxon>Magnoliopsida</taxon>
        <taxon>eudicotyledons</taxon>
        <taxon>Gunneridae</taxon>
        <taxon>Pentapetalae</taxon>
        <taxon>asterids</taxon>
        <taxon>lamiids</taxon>
        <taxon>Solanales</taxon>
        <taxon>Solanaceae</taxon>
        <taxon>Solanoideae</taxon>
        <taxon>Solaneae</taxon>
        <taxon>Solanum</taxon>
    </lineage>
</organism>
<sequence>MGRCTIDAPEGHGQRTLDAPEGLGQRIPDAPEGLGCCSMPSPKGKNQVGERKKRSVDRRVVPQCSVESPKVIDLENAKGQVRNEMEITKRRIAEWLGK</sequence>
<evidence type="ECO:0000313" key="2">
    <source>
        <dbReference type="EMBL" id="WMV08124.1"/>
    </source>
</evidence>
<name>A0AAF0T7X8_SOLVR</name>
<protein>
    <submittedName>
        <fullName evidence="2">Uncharacterized protein</fullName>
    </submittedName>
</protein>
<dbReference type="AlphaFoldDB" id="A0AAF0T7X8"/>
<evidence type="ECO:0000313" key="3">
    <source>
        <dbReference type="Proteomes" id="UP001234989"/>
    </source>
</evidence>
<accession>A0AAF0T7X8</accession>
<dbReference type="EMBL" id="CP133612">
    <property type="protein sequence ID" value="WMV08124.1"/>
    <property type="molecule type" value="Genomic_DNA"/>
</dbReference>
<keyword evidence="3" id="KW-1185">Reference proteome</keyword>
<reference evidence="2" key="1">
    <citation type="submission" date="2023-08" db="EMBL/GenBank/DDBJ databases">
        <title>A de novo genome assembly of Solanum verrucosum Schlechtendal, a Mexican diploid species geographically isolated from the other diploid A-genome species in potato relatives.</title>
        <authorList>
            <person name="Hosaka K."/>
        </authorList>
    </citation>
    <scope>NUCLEOTIDE SEQUENCE</scope>
    <source>
        <tissue evidence="2">Young leaves</tissue>
    </source>
</reference>
<evidence type="ECO:0000256" key="1">
    <source>
        <dbReference type="SAM" id="MobiDB-lite"/>
    </source>
</evidence>
<feature type="region of interest" description="Disordered" evidence="1">
    <location>
        <begin position="1"/>
        <end position="60"/>
    </location>
</feature>
<dbReference type="Proteomes" id="UP001234989">
    <property type="component" value="Chromosome 1"/>
</dbReference>
<proteinExistence type="predicted"/>
<gene>
    <name evidence="2" type="ORF">MTR67_001509</name>
</gene>